<evidence type="ECO:0000256" key="1">
    <source>
        <dbReference type="SAM" id="MobiDB-lite"/>
    </source>
</evidence>
<evidence type="ECO:0000313" key="2">
    <source>
        <dbReference type="EMBL" id="KSU79104.1"/>
    </source>
</evidence>
<evidence type="ECO:0008006" key="4">
    <source>
        <dbReference type="Google" id="ProtNLM"/>
    </source>
</evidence>
<dbReference type="Proteomes" id="UP000053199">
    <property type="component" value="Unassembled WGS sequence"/>
</dbReference>
<dbReference type="InterPro" id="IPR036779">
    <property type="entry name" value="LysM_dom_sf"/>
</dbReference>
<dbReference type="InterPro" id="IPR018392">
    <property type="entry name" value="LysM"/>
</dbReference>
<proteinExistence type="predicted"/>
<dbReference type="AlphaFoldDB" id="A0A0V8IXA6"/>
<organism evidence="2 3">
    <name type="scientific">Pseudarthrobacter enclensis</name>
    <dbReference type="NCBI Taxonomy" id="993070"/>
    <lineage>
        <taxon>Bacteria</taxon>
        <taxon>Bacillati</taxon>
        <taxon>Actinomycetota</taxon>
        <taxon>Actinomycetes</taxon>
        <taxon>Micrococcales</taxon>
        <taxon>Micrococcaceae</taxon>
        <taxon>Pseudarthrobacter</taxon>
    </lineage>
</organism>
<reference evidence="2 3" key="1">
    <citation type="journal article" date="2014" name="Arch. Microbiol.">
        <title>Arthrobacter enclensis sp. nov., isolated from sediment sample.</title>
        <authorList>
            <person name="Dastager S.G."/>
            <person name="Liu Q."/>
            <person name="Tang S.K."/>
            <person name="Krishnamurthi S."/>
            <person name="Lee J.C."/>
            <person name="Li W.J."/>
        </authorList>
    </citation>
    <scope>NUCLEOTIDE SEQUENCE [LARGE SCALE GENOMIC DNA]</scope>
    <source>
        <strain evidence="2 3">NIO-1008</strain>
    </source>
</reference>
<protein>
    <recommendedName>
        <fullName evidence="4">LysM domain-containing protein</fullName>
    </recommendedName>
</protein>
<comment type="caution">
    <text evidence="2">The sequence shown here is derived from an EMBL/GenBank/DDBJ whole genome shotgun (WGS) entry which is preliminary data.</text>
</comment>
<keyword evidence="3" id="KW-1185">Reference proteome</keyword>
<name>A0A0V8IXA6_9MICC</name>
<evidence type="ECO:0000313" key="3">
    <source>
        <dbReference type="Proteomes" id="UP000053199"/>
    </source>
</evidence>
<accession>A0A0V8IXA6</accession>
<gene>
    <name evidence="2" type="ORF">AS031_03500</name>
</gene>
<dbReference type="Gene3D" id="3.10.350.10">
    <property type="entry name" value="LysM domain"/>
    <property type="match status" value="1"/>
</dbReference>
<feature type="region of interest" description="Disordered" evidence="1">
    <location>
        <begin position="27"/>
        <end position="52"/>
    </location>
</feature>
<sequence length="160" mass="16107">MDAIAYAGTGQSPASGVQKAAIGAAPLPSPEPTIGRFPVSAGDGSGGNEAPVASEVQPAWQPSAPPVEPGLLAAPGFRSADAVAGPATGQANQKIQGTGQVAVLAGDTLWDIVSDQLGPGASDVEVALEWPRWYEANRLVIGNNPDMLLPGQLLQPPSQP</sequence>
<dbReference type="STRING" id="993070.AS031_03500"/>
<dbReference type="CDD" id="cd00118">
    <property type="entry name" value="LysM"/>
    <property type="match status" value="1"/>
</dbReference>
<dbReference type="EMBL" id="LNQM01000001">
    <property type="protein sequence ID" value="KSU79104.1"/>
    <property type="molecule type" value="Genomic_DNA"/>
</dbReference>